<keyword evidence="2" id="KW-1185">Reference proteome</keyword>
<evidence type="ECO:0000313" key="2">
    <source>
        <dbReference type="Proteomes" id="UP000298663"/>
    </source>
</evidence>
<accession>A0A4U5NAG0</accession>
<dbReference type="Proteomes" id="UP000298663">
    <property type="component" value="Unassembled WGS sequence"/>
</dbReference>
<comment type="caution">
    <text evidence="1">The sequence shown here is derived from an EMBL/GenBank/DDBJ whole genome shotgun (WGS) entry which is preliminary data.</text>
</comment>
<dbReference type="EMBL" id="AZBU02000004">
    <property type="protein sequence ID" value="TKR79916.1"/>
    <property type="molecule type" value="Genomic_DNA"/>
</dbReference>
<dbReference type="AlphaFoldDB" id="A0A4U5NAG0"/>
<sequence>MQLIETRLGKTYLFDVDFNIFGRLIVRRSVIMSENVEVKQEQLDNKGRQSPSLQVVDEFSVNFNDFMEYVTGQLSVLPGEARQRAMREILVVMKSEAEDAKKEAEGR</sequence>
<organism evidence="1 2">
    <name type="scientific">Steinernema carpocapsae</name>
    <name type="common">Entomopathogenic nematode</name>
    <dbReference type="NCBI Taxonomy" id="34508"/>
    <lineage>
        <taxon>Eukaryota</taxon>
        <taxon>Metazoa</taxon>
        <taxon>Ecdysozoa</taxon>
        <taxon>Nematoda</taxon>
        <taxon>Chromadorea</taxon>
        <taxon>Rhabditida</taxon>
        <taxon>Tylenchina</taxon>
        <taxon>Panagrolaimomorpha</taxon>
        <taxon>Strongyloidoidea</taxon>
        <taxon>Steinernematidae</taxon>
        <taxon>Steinernema</taxon>
    </lineage>
</organism>
<name>A0A4U5NAG0_STECR</name>
<gene>
    <name evidence="1" type="ORF">L596_014066</name>
</gene>
<evidence type="ECO:0000313" key="1">
    <source>
        <dbReference type="EMBL" id="TKR79916.1"/>
    </source>
</evidence>
<reference evidence="1 2" key="1">
    <citation type="journal article" date="2015" name="Genome Biol.">
        <title>Comparative genomics of Steinernema reveals deeply conserved gene regulatory networks.</title>
        <authorList>
            <person name="Dillman A.R."/>
            <person name="Macchietto M."/>
            <person name="Porter C.F."/>
            <person name="Rogers A."/>
            <person name="Williams B."/>
            <person name="Antoshechkin I."/>
            <person name="Lee M.M."/>
            <person name="Goodwin Z."/>
            <person name="Lu X."/>
            <person name="Lewis E.E."/>
            <person name="Goodrich-Blair H."/>
            <person name="Stock S.P."/>
            <person name="Adams B.J."/>
            <person name="Sternberg P.W."/>
            <person name="Mortazavi A."/>
        </authorList>
    </citation>
    <scope>NUCLEOTIDE SEQUENCE [LARGE SCALE GENOMIC DNA]</scope>
    <source>
        <strain evidence="1 2">ALL</strain>
    </source>
</reference>
<protein>
    <submittedName>
        <fullName evidence="1">Uncharacterized protein</fullName>
    </submittedName>
</protein>
<reference evidence="1 2" key="2">
    <citation type="journal article" date="2019" name="G3 (Bethesda)">
        <title>Hybrid Assembly of the Genome of the Entomopathogenic Nematode Steinernema carpocapsae Identifies the X-Chromosome.</title>
        <authorList>
            <person name="Serra L."/>
            <person name="Macchietto M."/>
            <person name="Macias-Munoz A."/>
            <person name="McGill C.J."/>
            <person name="Rodriguez I.M."/>
            <person name="Rodriguez B."/>
            <person name="Murad R."/>
            <person name="Mortazavi A."/>
        </authorList>
    </citation>
    <scope>NUCLEOTIDE SEQUENCE [LARGE SCALE GENOMIC DNA]</scope>
    <source>
        <strain evidence="1 2">ALL</strain>
    </source>
</reference>
<proteinExistence type="predicted"/>